<dbReference type="AlphaFoldDB" id="V4L4C6"/>
<dbReference type="InterPro" id="IPR043159">
    <property type="entry name" value="Lectin_gal-bd_sf"/>
</dbReference>
<dbReference type="Proteomes" id="UP000030689">
    <property type="component" value="Unassembled WGS sequence"/>
</dbReference>
<dbReference type="GO" id="GO:0030246">
    <property type="term" value="F:carbohydrate binding"/>
    <property type="evidence" value="ECO:0007669"/>
    <property type="project" value="InterPro"/>
</dbReference>
<keyword evidence="4" id="KW-1185">Reference proteome</keyword>
<proteinExistence type="predicted"/>
<feature type="transmembrane region" description="Helical" evidence="1">
    <location>
        <begin position="12"/>
        <end position="31"/>
    </location>
</feature>
<sequence length="157" mass="17281">MGTLQYCRRLHGFVWLLVLFLSSVFSLASMMDVSLQGHRKRILSGSNTHSPHSNTGPNEYTVCGDATEVDGRLMPPNFDCDEGDVISDIKFAFYGQPTGDCGTFKRGKCGPHNALNIVKKKCLGKGKCELLASDKIFGPSHCKGTIRFVIEFTCKKT</sequence>
<evidence type="ECO:0000259" key="2">
    <source>
        <dbReference type="PROSITE" id="PS50228"/>
    </source>
</evidence>
<dbReference type="eggNOG" id="KOG0496">
    <property type="taxonomic scope" value="Eukaryota"/>
</dbReference>
<dbReference type="KEGG" id="eus:EUTSA_v10011137mg"/>
<feature type="domain" description="SUEL-type lectin" evidence="2">
    <location>
        <begin position="77"/>
        <end position="149"/>
    </location>
</feature>
<accession>V4L4C6</accession>
<protein>
    <recommendedName>
        <fullName evidence="2">SUEL-type lectin domain-containing protein</fullName>
    </recommendedName>
</protein>
<dbReference type="OrthoDB" id="1100386at2759"/>
<evidence type="ECO:0000256" key="1">
    <source>
        <dbReference type="SAM" id="Phobius"/>
    </source>
</evidence>
<evidence type="ECO:0000313" key="4">
    <source>
        <dbReference type="Proteomes" id="UP000030689"/>
    </source>
</evidence>
<keyword evidence="1" id="KW-0812">Transmembrane</keyword>
<dbReference type="STRING" id="72664.V4L4C6"/>
<reference evidence="3 4" key="1">
    <citation type="journal article" date="2013" name="Front. Plant Sci.">
        <title>The Reference Genome of the Halophytic Plant Eutrema salsugineum.</title>
        <authorList>
            <person name="Yang R."/>
            <person name="Jarvis D.E."/>
            <person name="Chen H."/>
            <person name="Beilstein M.A."/>
            <person name="Grimwood J."/>
            <person name="Jenkins J."/>
            <person name="Shu S."/>
            <person name="Prochnik S."/>
            <person name="Xin M."/>
            <person name="Ma C."/>
            <person name="Schmutz J."/>
            <person name="Wing R.A."/>
            <person name="Mitchell-Olds T."/>
            <person name="Schumaker K.S."/>
            <person name="Wang X."/>
        </authorList>
    </citation>
    <scope>NUCLEOTIDE SEQUENCE [LARGE SCALE GENOMIC DNA]</scope>
</reference>
<dbReference type="InterPro" id="IPR000922">
    <property type="entry name" value="Lectin_gal-bd_dom"/>
</dbReference>
<dbReference type="Pfam" id="PF02140">
    <property type="entry name" value="SUEL_Lectin"/>
    <property type="match status" value="1"/>
</dbReference>
<keyword evidence="1" id="KW-1133">Transmembrane helix</keyword>
<dbReference type="Gene3D" id="2.60.120.740">
    <property type="match status" value="1"/>
</dbReference>
<dbReference type="Gramene" id="ESQ45185">
    <property type="protein sequence ID" value="ESQ45185"/>
    <property type="gene ID" value="EUTSA_v10011137mg"/>
</dbReference>
<organism evidence="3 4">
    <name type="scientific">Eutrema salsugineum</name>
    <name type="common">Saltwater cress</name>
    <name type="synonym">Sisymbrium salsugineum</name>
    <dbReference type="NCBI Taxonomy" id="72664"/>
    <lineage>
        <taxon>Eukaryota</taxon>
        <taxon>Viridiplantae</taxon>
        <taxon>Streptophyta</taxon>
        <taxon>Embryophyta</taxon>
        <taxon>Tracheophyta</taxon>
        <taxon>Spermatophyta</taxon>
        <taxon>Magnoliopsida</taxon>
        <taxon>eudicotyledons</taxon>
        <taxon>Gunneridae</taxon>
        <taxon>Pentapetalae</taxon>
        <taxon>rosids</taxon>
        <taxon>malvids</taxon>
        <taxon>Brassicales</taxon>
        <taxon>Brassicaceae</taxon>
        <taxon>Eutremeae</taxon>
        <taxon>Eutrema</taxon>
    </lineage>
</organism>
<name>V4L4C6_EUTSA</name>
<dbReference type="EMBL" id="KI517435">
    <property type="protein sequence ID" value="ESQ45185.1"/>
    <property type="molecule type" value="Genomic_DNA"/>
</dbReference>
<dbReference type="CDD" id="cd22842">
    <property type="entry name" value="Gal_Rha_Lectin_BGal"/>
    <property type="match status" value="1"/>
</dbReference>
<evidence type="ECO:0000313" key="3">
    <source>
        <dbReference type="EMBL" id="ESQ45185.1"/>
    </source>
</evidence>
<gene>
    <name evidence="3" type="ORF">EUTSA_v10011137mg</name>
</gene>
<keyword evidence="1" id="KW-0472">Membrane</keyword>
<dbReference type="PROSITE" id="PS50228">
    <property type="entry name" value="SUEL_LECTIN"/>
    <property type="match status" value="1"/>
</dbReference>